<dbReference type="Gene3D" id="1.10.287.110">
    <property type="entry name" value="DnaJ domain"/>
    <property type="match status" value="2"/>
</dbReference>
<dbReference type="Proteomes" id="UP001642464">
    <property type="component" value="Unassembled WGS sequence"/>
</dbReference>
<reference evidence="4 5" key="1">
    <citation type="submission" date="2024-02" db="EMBL/GenBank/DDBJ databases">
        <authorList>
            <person name="Chen Y."/>
            <person name="Shah S."/>
            <person name="Dougan E. K."/>
            <person name="Thang M."/>
            <person name="Chan C."/>
        </authorList>
    </citation>
    <scope>NUCLEOTIDE SEQUENCE [LARGE SCALE GENOMIC DNA]</scope>
</reference>
<feature type="region of interest" description="Disordered" evidence="2">
    <location>
        <begin position="62"/>
        <end position="120"/>
    </location>
</feature>
<feature type="compositionally biased region" description="Basic residues" evidence="2">
    <location>
        <begin position="739"/>
        <end position="748"/>
    </location>
</feature>
<dbReference type="PROSITE" id="PS50076">
    <property type="entry name" value="DNAJ_2"/>
    <property type="match status" value="2"/>
</dbReference>
<dbReference type="SUPFAM" id="SSF46565">
    <property type="entry name" value="Chaperone J-domain"/>
    <property type="match status" value="2"/>
</dbReference>
<feature type="region of interest" description="Disordered" evidence="2">
    <location>
        <begin position="726"/>
        <end position="757"/>
    </location>
</feature>
<dbReference type="PANTHER" id="PTHR24074">
    <property type="entry name" value="CO-CHAPERONE PROTEIN DJLA"/>
    <property type="match status" value="1"/>
</dbReference>
<feature type="coiled-coil region" evidence="1">
    <location>
        <begin position="977"/>
        <end position="1004"/>
    </location>
</feature>
<feature type="compositionally biased region" description="Basic and acidic residues" evidence="2">
    <location>
        <begin position="581"/>
        <end position="591"/>
    </location>
</feature>
<feature type="compositionally biased region" description="Basic residues" evidence="2">
    <location>
        <begin position="600"/>
        <end position="609"/>
    </location>
</feature>
<feature type="compositionally biased region" description="Basic residues" evidence="2">
    <location>
        <begin position="73"/>
        <end position="84"/>
    </location>
</feature>
<feature type="compositionally biased region" description="Basic and acidic residues" evidence="2">
    <location>
        <begin position="91"/>
        <end position="104"/>
    </location>
</feature>
<evidence type="ECO:0000259" key="3">
    <source>
        <dbReference type="PROSITE" id="PS50076"/>
    </source>
</evidence>
<gene>
    <name evidence="4" type="ORF">SCF082_LOCUS3684</name>
</gene>
<dbReference type="Pfam" id="PF00226">
    <property type="entry name" value="DnaJ"/>
    <property type="match status" value="2"/>
</dbReference>
<evidence type="ECO:0000313" key="4">
    <source>
        <dbReference type="EMBL" id="CAK8993842.1"/>
    </source>
</evidence>
<name>A0ABP0HVZ6_9DINO</name>
<feature type="compositionally biased region" description="Polar residues" evidence="2">
    <location>
        <begin position="105"/>
        <end position="117"/>
    </location>
</feature>
<proteinExistence type="predicted"/>
<evidence type="ECO:0000313" key="5">
    <source>
        <dbReference type="Proteomes" id="UP001642464"/>
    </source>
</evidence>
<keyword evidence="1" id="KW-0175">Coiled coil</keyword>
<dbReference type="InterPro" id="IPR036869">
    <property type="entry name" value="J_dom_sf"/>
</dbReference>
<dbReference type="CDD" id="cd06257">
    <property type="entry name" value="DnaJ"/>
    <property type="match status" value="2"/>
</dbReference>
<feature type="compositionally biased region" description="Basic and acidic residues" evidence="2">
    <location>
        <begin position="614"/>
        <end position="627"/>
    </location>
</feature>
<keyword evidence="5" id="KW-1185">Reference proteome</keyword>
<feature type="coiled-coil region" evidence="1">
    <location>
        <begin position="651"/>
        <end position="678"/>
    </location>
</feature>
<sequence length="1027" mass="118961">MARASSFYGLLGVTTEATTEEIKLAFKRRALQVHPDKGGSKEAFHLVYQAFETLADPEARKRYDDQRPIKLLPKQKAKPKKAQAKRAQPSEQKERAEATPKPEHTSQTSGTSKQSAGASKVLSHDKLLTKLYELLKRLPRELRNDIIQKEFSQKQRVLFEKWIVNQREAETQRETEQAASMKMLSSSSSAPAQSQDAVHALIRSPGSWSDGPTVTAPKPHELGQSLIPAAPKRVRKAKRKHDSDMRGICRSHGSTYRAKVCIASLLIYTREGDLPTAIEFLVILTSLKQRLQASSKVDASFEQRLQEALEQSLAEHGRSHEDLNPRFGIQQGFGFFLGPGQSVKSPIVHTVREVARMHRLMDPCRDLVWQRGSGRSTIVWRRSLRELEDFWQRLQHAVKEMWEITGHGRSTAPLQRIRALYQSHADKRMRHLQYWEREHMGMHDKNQHRPARLRLRGCKRQALGKAVAKLPLVRKLLLRWRNALMKQEQRTENLRCKKEQAERRQRAAWKRKRAREEEWLRRKSASAMSFYGLLGVTTDATTEEIKLAFKRRALQVHPDKGGSKEAFHFVYQAFETLADPEARKRYDDQRPTKMLPKQKAQPKKSKAKRAQPSEQKERTKPTPKPEHTSQTSGTSKQSATASKVLSHDKLLAKLYELLKELTREVRNEVIQKEFTQQQRVLLEKWIVNQREAETEEETAQVAAEVPSSSAAKNALKNELATDDMTGTLSLVPSIPGRERGRRKTKKKRPAEMRGIGRAGPGLYRTKVSVDSVVIYTRDSLEFLVILTSVKQKMQSSSQDLEASFESRLQEALEQNWAELNLRFTPQYSFQFFTGPGRFVTSPTVRSIRDLATFRRYIDPFRELAGKRGRGRSSIIWRYGILELEAVWERFQKAVAEMWDKSDTSRGAVILQRMHDGYQSQASMRHQHLQYWEREHMCMNDKLEHQPSRFCLRAANQHSALDKLPLVRKLLLRWQKALKCQEQQLRDRQRRLQVLKRRKRAREERMRREVLRKRMKCDLTMDEILGDR</sequence>
<dbReference type="PROSITE" id="PS00636">
    <property type="entry name" value="DNAJ_1"/>
    <property type="match status" value="2"/>
</dbReference>
<dbReference type="InterPro" id="IPR018253">
    <property type="entry name" value="DnaJ_domain_CS"/>
</dbReference>
<evidence type="ECO:0000256" key="2">
    <source>
        <dbReference type="SAM" id="MobiDB-lite"/>
    </source>
</evidence>
<dbReference type="InterPro" id="IPR050817">
    <property type="entry name" value="DjlA_DnaK_co-chaperone"/>
</dbReference>
<feature type="region of interest" description="Disordered" evidence="2">
    <location>
        <begin position="581"/>
        <end position="643"/>
    </location>
</feature>
<dbReference type="EMBL" id="CAXAMM010001891">
    <property type="protein sequence ID" value="CAK8993842.1"/>
    <property type="molecule type" value="Genomic_DNA"/>
</dbReference>
<dbReference type="SMART" id="SM00271">
    <property type="entry name" value="DnaJ"/>
    <property type="match status" value="2"/>
</dbReference>
<accession>A0ABP0HVZ6</accession>
<comment type="caution">
    <text evidence="4">The sequence shown here is derived from an EMBL/GenBank/DDBJ whole genome shotgun (WGS) entry which is preliminary data.</text>
</comment>
<organism evidence="4 5">
    <name type="scientific">Durusdinium trenchii</name>
    <dbReference type="NCBI Taxonomy" id="1381693"/>
    <lineage>
        <taxon>Eukaryota</taxon>
        <taxon>Sar</taxon>
        <taxon>Alveolata</taxon>
        <taxon>Dinophyceae</taxon>
        <taxon>Suessiales</taxon>
        <taxon>Symbiodiniaceae</taxon>
        <taxon>Durusdinium</taxon>
    </lineage>
</organism>
<evidence type="ECO:0000256" key="1">
    <source>
        <dbReference type="SAM" id="Coils"/>
    </source>
</evidence>
<dbReference type="InterPro" id="IPR001623">
    <property type="entry name" value="DnaJ_domain"/>
</dbReference>
<feature type="domain" description="J" evidence="3">
    <location>
        <begin position="6"/>
        <end position="67"/>
    </location>
</feature>
<feature type="domain" description="J" evidence="3">
    <location>
        <begin position="529"/>
        <end position="590"/>
    </location>
</feature>
<feature type="compositionally biased region" description="Polar residues" evidence="2">
    <location>
        <begin position="628"/>
        <end position="643"/>
    </location>
</feature>
<protein>
    <submittedName>
        <fullName evidence="4">DnaJ protein homolog 2</fullName>
    </submittedName>
</protein>